<feature type="region of interest" description="Disordered" evidence="1">
    <location>
        <begin position="231"/>
        <end position="259"/>
    </location>
</feature>
<feature type="compositionally biased region" description="Basic and acidic residues" evidence="1">
    <location>
        <begin position="727"/>
        <end position="742"/>
    </location>
</feature>
<dbReference type="Proteomes" id="UP000774326">
    <property type="component" value="Unassembled WGS sequence"/>
</dbReference>
<gene>
    <name evidence="2" type="ORF">WICPIJ_002281</name>
</gene>
<feature type="compositionally biased region" description="Basic and acidic residues" evidence="1">
    <location>
        <begin position="805"/>
        <end position="822"/>
    </location>
</feature>
<dbReference type="AlphaFoldDB" id="A0A9P8Q9F2"/>
<protein>
    <submittedName>
        <fullName evidence="2">Uncharacterized protein</fullName>
    </submittedName>
</protein>
<proteinExistence type="predicted"/>
<dbReference type="OrthoDB" id="10628094at2759"/>
<keyword evidence="3" id="KW-1185">Reference proteome</keyword>
<sequence>MTRTKKKKTSIHKKYDHLISLILNSVAALWNSGQPVEEDSEEPIDEDVGNEDTKVSPLTGVTQADGRQEGIGGGQRTELTVGGGKRVVHITGTSSLDVWSQVITTSQTGSWLHSHQFSGGTFDNLMSKSVGQETINKVGERRDSVHEDPETWQSLRTNQNTTEIQRQGEHQRSQVTSGIGQFKWSDNHMSHRTGVDVEQNSEEPSVGTSLVNQVVESSILVETNWVVEGEEGNGTNKHIPWQFSGDLGKNKGDPGEEHEDGEHLVLQTLHGGLSMEERETQEQRRNNSKEDLSPDVSWSSPVLLEDTLSNKSVLSPETSGEFFMTNRVIWLLDQLSFHVIQLVNHSLSFVRVQPNFMIILVGMRTRSSTDNVSWFIQEQQQLWLGGQFNTNGQSLSLFNVQTFTSNTNNGVSVLFHFQDLDNFLDVGILLFVGHFLWLSQVGRELQGFTDSGSGQVEILLLNITGRSLERGVSQTTVDEHITSNNTHGNTVGQDVQQRSLTGTRCTHKGSQGTWFNPTINTVQNSTLFLLDLDSVTDISPVEDIGPTLQSRNLRTVSRGFFLGSDILLVATRFQIVDNRLVLVVFGKHHVDSQQEEDETQKNTKVSPLVSVGVFVGLFQVDRTGDIGLTWDSTDSGTDIVSVTRSNTIWCSRNVIRTVVVDTRELVSQQGFKGIGQWVDVVDPSTPRQHVVHRNDETNKNNQSQQQEMGRSDSLSQRGRSRTCQTEKMGHGESSSKVDHQVEEESTWFSSEVHHEVVDQVEEQRGHNLERNLGHNGGKSIGGRMVQRVLLVLLNNRSSFEQSHNFQERKEPIEQDSKEHGGTSRVERMGVTLHVVEDGRQDQSHQRVGKNGEHSEPHVVVDSLVLSDNQVLSLHEEGDSVWGGLSHVLGLLSIVG</sequence>
<reference evidence="2" key="1">
    <citation type="journal article" date="2021" name="Open Biol.">
        <title>Shared evolutionary footprints suggest mitochondrial oxidative damage underlies multiple complex I losses in fungi.</title>
        <authorList>
            <person name="Schikora-Tamarit M.A."/>
            <person name="Marcet-Houben M."/>
            <person name="Nosek J."/>
            <person name="Gabaldon T."/>
        </authorList>
    </citation>
    <scope>NUCLEOTIDE SEQUENCE</scope>
    <source>
        <strain evidence="2">CBS2887</strain>
    </source>
</reference>
<dbReference type="EMBL" id="JAEUBG010001215">
    <property type="protein sequence ID" value="KAH3686738.1"/>
    <property type="molecule type" value="Genomic_DNA"/>
</dbReference>
<feature type="compositionally biased region" description="Polar residues" evidence="1">
    <location>
        <begin position="699"/>
        <end position="725"/>
    </location>
</feature>
<accession>A0A9P8Q9F2</accession>
<name>A0A9P8Q9F2_WICPI</name>
<feature type="compositionally biased region" description="Basic and acidic residues" evidence="1">
    <location>
        <begin position="275"/>
        <end position="292"/>
    </location>
</feature>
<feature type="region of interest" description="Disordered" evidence="1">
    <location>
        <begin position="800"/>
        <end position="822"/>
    </location>
</feature>
<reference evidence="2" key="2">
    <citation type="submission" date="2021-01" db="EMBL/GenBank/DDBJ databases">
        <authorList>
            <person name="Schikora-Tamarit M.A."/>
        </authorList>
    </citation>
    <scope>NUCLEOTIDE SEQUENCE</scope>
    <source>
        <strain evidence="2">CBS2887</strain>
    </source>
</reference>
<feature type="region of interest" description="Disordered" evidence="1">
    <location>
        <begin position="33"/>
        <end position="58"/>
    </location>
</feature>
<evidence type="ECO:0000313" key="3">
    <source>
        <dbReference type="Proteomes" id="UP000774326"/>
    </source>
</evidence>
<feature type="compositionally biased region" description="Acidic residues" evidence="1">
    <location>
        <begin position="36"/>
        <end position="50"/>
    </location>
</feature>
<comment type="caution">
    <text evidence="2">The sequence shown here is derived from an EMBL/GenBank/DDBJ whole genome shotgun (WGS) entry which is preliminary data.</text>
</comment>
<evidence type="ECO:0000313" key="2">
    <source>
        <dbReference type="EMBL" id="KAH3686738.1"/>
    </source>
</evidence>
<organism evidence="2 3">
    <name type="scientific">Wickerhamomyces pijperi</name>
    <name type="common">Yeast</name>
    <name type="synonym">Pichia pijperi</name>
    <dbReference type="NCBI Taxonomy" id="599730"/>
    <lineage>
        <taxon>Eukaryota</taxon>
        <taxon>Fungi</taxon>
        <taxon>Dikarya</taxon>
        <taxon>Ascomycota</taxon>
        <taxon>Saccharomycotina</taxon>
        <taxon>Saccharomycetes</taxon>
        <taxon>Phaffomycetales</taxon>
        <taxon>Wickerhamomycetaceae</taxon>
        <taxon>Wickerhamomyces</taxon>
    </lineage>
</organism>
<evidence type="ECO:0000256" key="1">
    <source>
        <dbReference type="SAM" id="MobiDB-lite"/>
    </source>
</evidence>
<feature type="region of interest" description="Disordered" evidence="1">
    <location>
        <begin position="275"/>
        <end position="297"/>
    </location>
</feature>
<feature type="compositionally biased region" description="Basic and acidic residues" evidence="1">
    <location>
        <begin position="248"/>
        <end position="259"/>
    </location>
</feature>
<feature type="region of interest" description="Disordered" evidence="1">
    <location>
        <begin position="689"/>
        <end position="749"/>
    </location>
</feature>